<evidence type="ECO:0000313" key="2">
    <source>
        <dbReference type="EMBL" id="GAA2134656.1"/>
    </source>
</evidence>
<dbReference type="GO" id="GO:0032259">
    <property type="term" value="P:methylation"/>
    <property type="evidence" value="ECO:0007669"/>
    <property type="project" value="UniProtKB-KW"/>
</dbReference>
<keyword evidence="2" id="KW-0489">Methyltransferase</keyword>
<dbReference type="InterPro" id="IPR050508">
    <property type="entry name" value="Methyltransf_Superfamily"/>
</dbReference>
<dbReference type="SUPFAM" id="SSF53335">
    <property type="entry name" value="S-adenosyl-L-methionine-dependent methyltransferases"/>
    <property type="match status" value="1"/>
</dbReference>
<dbReference type="EMBL" id="BAAAQQ010000014">
    <property type="protein sequence ID" value="GAA2134656.1"/>
    <property type="molecule type" value="Genomic_DNA"/>
</dbReference>
<keyword evidence="2" id="KW-0808">Transferase</keyword>
<gene>
    <name evidence="2" type="ORF">GCM10009843_41360</name>
</gene>
<dbReference type="Gene3D" id="3.40.50.150">
    <property type="entry name" value="Vaccinia Virus protein VP39"/>
    <property type="match status" value="1"/>
</dbReference>
<dbReference type="CDD" id="cd02440">
    <property type="entry name" value="AdoMet_MTases"/>
    <property type="match status" value="1"/>
</dbReference>
<feature type="domain" description="Methyltransferase type 11" evidence="1">
    <location>
        <begin position="62"/>
        <end position="156"/>
    </location>
</feature>
<organism evidence="2 3">
    <name type="scientific">Nocardioides bigeumensis</name>
    <dbReference type="NCBI Taxonomy" id="433657"/>
    <lineage>
        <taxon>Bacteria</taxon>
        <taxon>Bacillati</taxon>
        <taxon>Actinomycetota</taxon>
        <taxon>Actinomycetes</taxon>
        <taxon>Propionibacteriales</taxon>
        <taxon>Nocardioidaceae</taxon>
        <taxon>Nocardioides</taxon>
    </lineage>
</organism>
<dbReference type="InterPro" id="IPR013216">
    <property type="entry name" value="Methyltransf_11"/>
</dbReference>
<name>A0ABP5KMJ7_9ACTN</name>
<accession>A0ABP5KMJ7</accession>
<keyword evidence="3" id="KW-1185">Reference proteome</keyword>
<dbReference type="GO" id="GO:0008168">
    <property type="term" value="F:methyltransferase activity"/>
    <property type="evidence" value="ECO:0007669"/>
    <property type="project" value="UniProtKB-KW"/>
</dbReference>
<dbReference type="InterPro" id="IPR029063">
    <property type="entry name" value="SAM-dependent_MTases_sf"/>
</dbReference>
<dbReference type="PANTHER" id="PTHR42912">
    <property type="entry name" value="METHYLTRANSFERASE"/>
    <property type="match status" value="1"/>
</dbReference>
<evidence type="ECO:0000259" key="1">
    <source>
        <dbReference type="Pfam" id="PF08241"/>
    </source>
</evidence>
<reference evidence="3" key="1">
    <citation type="journal article" date="2019" name="Int. J. Syst. Evol. Microbiol.">
        <title>The Global Catalogue of Microorganisms (GCM) 10K type strain sequencing project: providing services to taxonomists for standard genome sequencing and annotation.</title>
        <authorList>
            <consortium name="The Broad Institute Genomics Platform"/>
            <consortium name="The Broad Institute Genome Sequencing Center for Infectious Disease"/>
            <person name="Wu L."/>
            <person name="Ma J."/>
        </authorList>
    </citation>
    <scope>NUCLEOTIDE SEQUENCE [LARGE SCALE GENOMIC DNA]</scope>
    <source>
        <strain evidence="3">JCM 16021</strain>
    </source>
</reference>
<dbReference type="Pfam" id="PF08241">
    <property type="entry name" value="Methyltransf_11"/>
    <property type="match status" value="1"/>
</dbReference>
<protein>
    <submittedName>
        <fullName evidence="2">Class I SAM-dependent methyltransferase</fullName>
    </submittedName>
</protein>
<dbReference type="RefSeq" id="WP_344305764.1">
    <property type="nucleotide sequence ID" value="NZ_BAAAQQ010000014.1"/>
</dbReference>
<dbReference type="Proteomes" id="UP001500575">
    <property type="component" value="Unassembled WGS sequence"/>
</dbReference>
<comment type="caution">
    <text evidence="2">The sequence shown here is derived from an EMBL/GenBank/DDBJ whole genome shotgun (WGS) entry which is preliminary data.</text>
</comment>
<evidence type="ECO:0000313" key="3">
    <source>
        <dbReference type="Proteomes" id="UP001500575"/>
    </source>
</evidence>
<sequence>MADDDSIGDWLSADPSDPTQVAGRYDEWAQTYDADLAAWSYAAPTVVAETIMTRHSQATSILDVGCGTGLVGQALRAHGFTGRLTGLDLSESSLAVAGQSGAYDVLEPADLQQPLPLADDSVDAVVCVGVMTYLPDVEAIWRQLARVTAPGGLVVVTQREDLWSSRECPAVIDRLEAEGVWEPLDVSGPAAYLPLGYGGGDPVGCYYLTARVGGRAASG</sequence>
<proteinExistence type="predicted"/>